<evidence type="ECO:0000313" key="1">
    <source>
        <dbReference type="EMBL" id="UOR04404.1"/>
    </source>
</evidence>
<proteinExistence type="predicted"/>
<dbReference type="AlphaFoldDB" id="A0A8T9STR4"/>
<keyword evidence="2" id="KW-1185">Reference proteome</keyword>
<dbReference type="EMBL" id="CP095053">
    <property type="protein sequence ID" value="UOR04404.1"/>
    <property type="molecule type" value="Genomic_DNA"/>
</dbReference>
<reference evidence="1 2" key="1">
    <citation type="submission" date="2022-04" db="EMBL/GenBank/DDBJ databases">
        <title>Hymenobacter sp. isolated from the air.</title>
        <authorList>
            <person name="Won M."/>
            <person name="Lee C.-M."/>
            <person name="Woen H.-Y."/>
            <person name="Kwon S.-W."/>
        </authorList>
    </citation>
    <scope>NUCLEOTIDE SEQUENCE [LARGE SCALE GENOMIC DNA]</scope>
    <source>
        <strain evidence="2">5413 J-13</strain>
    </source>
</reference>
<gene>
    <name evidence="1" type="ORF">MUN82_15830</name>
</gene>
<name>A0A8T9STR4_9BACT</name>
<evidence type="ECO:0008006" key="3">
    <source>
        <dbReference type="Google" id="ProtNLM"/>
    </source>
</evidence>
<organism evidence="1 2">
    <name type="scientific">Hymenobacter aerilatus</name>
    <dbReference type="NCBI Taxonomy" id="2932251"/>
    <lineage>
        <taxon>Bacteria</taxon>
        <taxon>Pseudomonadati</taxon>
        <taxon>Bacteroidota</taxon>
        <taxon>Cytophagia</taxon>
        <taxon>Cytophagales</taxon>
        <taxon>Hymenobacteraceae</taxon>
        <taxon>Hymenobacter</taxon>
    </lineage>
</organism>
<dbReference type="Proteomes" id="UP000829925">
    <property type="component" value="Chromosome"/>
</dbReference>
<sequence length="120" mass="13797">MRIAPIIENSPFARIARVVLKSRSVAMVLGGTIHLSGATKEEFMRDPRWVAHEMCHIRQYQQYGRVGFLRRYLRDWLRYGYYNIPFEAEARLAGDQEAHLYANGRPVPSRAHSHKGAGEA</sequence>
<accession>A0A8T9STR4</accession>
<dbReference type="KEGG" id="haei:MUN82_15830"/>
<evidence type="ECO:0000313" key="2">
    <source>
        <dbReference type="Proteomes" id="UP000829925"/>
    </source>
</evidence>
<dbReference type="RefSeq" id="WP_245092001.1">
    <property type="nucleotide sequence ID" value="NZ_CP095053.1"/>
</dbReference>
<protein>
    <recommendedName>
        <fullName evidence="3">DUF4157 domain-containing protein</fullName>
    </recommendedName>
</protein>